<dbReference type="Gene3D" id="1.20.1070.10">
    <property type="entry name" value="Rhodopsin 7-helix transmembrane proteins"/>
    <property type="match status" value="1"/>
</dbReference>
<evidence type="ECO:0000256" key="14">
    <source>
        <dbReference type="SAM" id="SignalP"/>
    </source>
</evidence>
<evidence type="ECO:0000259" key="15">
    <source>
        <dbReference type="PROSITE" id="PS50261"/>
    </source>
</evidence>
<accession>A0A6P4ITA7</accession>
<keyword evidence="10" id="KW-0675">Receptor</keyword>
<feature type="transmembrane region" description="Helical" evidence="13">
    <location>
        <begin position="551"/>
        <end position="571"/>
    </location>
</feature>
<reference evidence="16" key="2">
    <citation type="submission" date="2025-05" db="UniProtKB">
        <authorList>
            <consortium name="RefSeq"/>
        </authorList>
    </citation>
    <scope>NUCLEOTIDE SEQUENCE [LARGE SCALE GENOMIC DNA]</scope>
    <source>
        <strain evidence="16">14028-0561.14</strain>
    </source>
</reference>
<evidence type="ECO:0000256" key="13">
    <source>
        <dbReference type="SAM" id="Phobius"/>
    </source>
</evidence>
<keyword evidence="6 13" id="KW-1133">Transmembrane helix</keyword>
<organism evidence="16 17">
    <name type="scientific">Drosophila kikkawai</name>
    <name type="common">Fruit fly</name>
    <dbReference type="NCBI Taxonomy" id="30033"/>
    <lineage>
        <taxon>Eukaryota</taxon>
        <taxon>Metazoa</taxon>
        <taxon>Ecdysozoa</taxon>
        <taxon>Arthropoda</taxon>
        <taxon>Hexapoda</taxon>
        <taxon>Insecta</taxon>
        <taxon>Pterygota</taxon>
        <taxon>Neoptera</taxon>
        <taxon>Endopterygota</taxon>
        <taxon>Diptera</taxon>
        <taxon>Brachycera</taxon>
        <taxon>Muscomorpha</taxon>
        <taxon>Ephydroidea</taxon>
        <taxon>Drosophilidae</taxon>
        <taxon>Drosophila</taxon>
        <taxon>Sophophora</taxon>
    </lineage>
</organism>
<evidence type="ECO:0000313" key="18">
    <source>
        <dbReference type="RefSeq" id="XP_070139979.1"/>
    </source>
</evidence>
<comment type="similarity">
    <text evidence="2">Belongs to the G-protein coupled receptor 2 family. Mth subfamily.</text>
</comment>
<dbReference type="InterPro" id="IPR010596">
    <property type="entry name" value="Methuselah_N_dom"/>
</dbReference>
<evidence type="ECO:0000256" key="6">
    <source>
        <dbReference type="ARBA" id="ARBA00022989"/>
    </source>
</evidence>
<evidence type="ECO:0000256" key="7">
    <source>
        <dbReference type="ARBA" id="ARBA00023040"/>
    </source>
</evidence>
<dbReference type="PROSITE" id="PS50261">
    <property type="entry name" value="G_PROTEIN_RECEP_F2_4"/>
    <property type="match status" value="1"/>
</dbReference>
<feature type="transmembrane region" description="Helical" evidence="13">
    <location>
        <begin position="499"/>
        <end position="520"/>
    </location>
</feature>
<dbReference type="Gene3D" id="2.170.180.11">
    <property type="entry name" value="Methuselah ectodomain, domain 2"/>
    <property type="match status" value="1"/>
</dbReference>
<dbReference type="GO" id="GO:0007166">
    <property type="term" value="P:cell surface receptor signaling pathway"/>
    <property type="evidence" value="ECO:0007669"/>
    <property type="project" value="InterPro"/>
</dbReference>
<dbReference type="PANTHER" id="PTHR47154">
    <property type="entry name" value="G-PROTEIN COUPLED RECEPTOR MTH-RELATED"/>
    <property type="match status" value="1"/>
</dbReference>
<evidence type="ECO:0000256" key="10">
    <source>
        <dbReference type="ARBA" id="ARBA00023170"/>
    </source>
</evidence>
<dbReference type="SUPFAM" id="SSF63877">
    <property type="entry name" value="Methuselah ectodomain"/>
    <property type="match status" value="1"/>
</dbReference>
<dbReference type="InterPro" id="IPR000832">
    <property type="entry name" value="GPCR_2_secretin-like"/>
</dbReference>
<evidence type="ECO:0000256" key="2">
    <source>
        <dbReference type="ARBA" id="ARBA00008979"/>
    </source>
</evidence>
<evidence type="ECO:0000256" key="4">
    <source>
        <dbReference type="ARBA" id="ARBA00022692"/>
    </source>
</evidence>
<gene>
    <name evidence="17" type="primary">LOC108077054</name>
    <name evidence="18" type="synonym">mthl15</name>
</gene>
<feature type="transmembrane region" description="Helical" evidence="13">
    <location>
        <begin position="424"/>
        <end position="442"/>
    </location>
</feature>
<dbReference type="CDD" id="cd15039">
    <property type="entry name" value="7tmB3_Methuselah-like"/>
    <property type="match status" value="1"/>
</dbReference>
<reference evidence="17" key="1">
    <citation type="submission" date="2025-04" db="UniProtKB">
        <authorList>
            <consortium name="RefSeq"/>
        </authorList>
    </citation>
    <scope>IDENTIFICATION</scope>
    <source>
        <strain evidence="16 18">14028-0561.14</strain>
        <tissue evidence="18">Whole fly</tissue>
    </source>
</reference>
<dbReference type="Proteomes" id="UP001652661">
    <property type="component" value="Chromosome 2L"/>
</dbReference>
<feature type="transmembrane region" description="Helical" evidence="13">
    <location>
        <begin position="392"/>
        <end position="412"/>
    </location>
</feature>
<dbReference type="GeneID" id="108077054"/>
<dbReference type="OrthoDB" id="6134459at2759"/>
<dbReference type="PANTHER" id="PTHR47154:SF2">
    <property type="entry name" value="G-PROTEIN COUPLED RECEPTOR MTH-RELATED"/>
    <property type="match status" value="1"/>
</dbReference>
<keyword evidence="11" id="KW-0325">Glycoprotein</keyword>
<dbReference type="GO" id="GO:0008528">
    <property type="term" value="F:G protein-coupled peptide receptor activity"/>
    <property type="evidence" value="ECO:0007669"/>
    <property type="project" value="TreeGrafter"/>
</dbReference>
<evidence type="ECO:0000256" key="5">
    <source>
        <dbReference type="ARBA" id="ARBA00022729"/>
    </source>
</evidence>
<dbReference type="GO" id="GO:0005886">
    <property type="term" value="C:plasma membrane"/>
    <property type="evidence" value="ECO:0007669"/>
    <property type="project" value="UniProtKB-SubCell"/>
</dbReference>
<dbReference type="InterPro" id="IPR017981">
    <property type="entry name" value="GPCR_2-like_7TM"/>
</dbReference>
<name>A0A6P4ITA7_DROKI</name>
<evidence type="ECO:0000313" key="16">
    <source>
        <dbReference type="Proteomes" id="UP001652661"/>
    </source>
</evidence>
<dbReference type="InterPro" id="IPR036272">
    <property type="entry name" value="Methuselah_N_sf"/>
</dbReference>
<keyword evidence="3" id="KW-1003">Cell membrane</keyword>
<protein>
    <submittedName>
        <fullName evidence="17 18">Probable G-protein coupled receptor Mth-like 3 isoform X1</fullName>
    </submittedName>
</protein>
<keyword evidence="9" id="KW-1015">Disulfide bond</keyword>
<evidence type="ECO:0000256" key="1">
    <source>
        <dbReference type="ARBA" id="ARBA00004651"/>
    </source>
</evidence>
<dbReference type="RefSeq" id="XP_070139979.1">
    <property type="nucleotide sequence ID" value="XM_070283878.1"/>
</dbReference>
<feature type="transmembrane region" description="Helical" evidence="13">
    <location>
        <begin position="454"/>
        <end position="479"/>
    </location>
</feature>
<sequence>MINGLTLVFLILSGIISKGCAVRICCSPNSILFKYRDATNSDIYQCASNGTLNLKEFPVPIEVIGEMIAPQGLGLEGPEPPHNDSDNLLYELPKCKSATILNVTEQSENSLYLRNDSCVGQLDKRKLIVLSCDFKKNVLSQSVKYVNKCCPLGSIYVSENNTCIVLGEPDFFVYSSIINNPIIFFDNYSLQCSDNQAFVEYTVSAKIVQFSESSLVWKDGSNSLPFSKFCIDAIYDGYEIPSKERYSSHQKYLVQACQDRKICQRLPCIRRCCGEGEMYAKGNSSTYCKSDETDIEFQGFQNLNINANFSKPAEFGILHRLQCQKFRLDPDNFPDDAHTINSSDGSLIIQNTRKRYTNTQYCLERVRPNQKLYTFLCFDTKVVGNDHLRFRMYPIGLLISCCFYAMTLIVYISIAKLRNLPGKILICLVISLFLAYMGIALGQLKPTSNDDVCFFSGFFVYFCLMAAFSWMNITSFDIWKTFGSTKVKSCEKSDQRRQFIWYSCYGWGLPTLLTAITVAFTKSNVLPDIVRPNFGHGRCWFTYDSFGSASLLFFSGPVGILFIFNLILFVLTMKYCNKVKNEIYKMQSLNSDKPVLKRRFFQDKTRFVMNTKLCFVMGITWLLEIVSIIFYDHKKTFFWTISDSFNVLLGIFVFFIFVFKRRIWNEILMKIGLQADTNVTSNRNRVGLTKSYAPSSTAMTTLRSSPGSCELARKTSTPKQAEHEIML</sequence>
<keyword evidence="7" id="KW-0297">G-protein coupled receptor</keyword>
<evidence type="ECO:0000313" key="17">
    <source>
        <dbReference type="RefSeq" id="XP_017025698.1"/>
    </source>
</evidence>
<feature type="chain" id="PRO_5028279196" evidence="14">
    <location>
        <begin position="22"/>
        <end position="727"/>
    </location>
</feature>
<keyword evidence="8 13" id="KW-0472">Membrane</keyword>
<feature type="transmembrane region" description="Helical" evidence="13">
    <location>
        <begin position="607"/>
        <end position="631"/>
    </location>
</feature>
<feature type="domain" description="G-protein coupled receptors family 2 profile 2" evidence="15">
    <location>
        <begin position="389"/>
        <end position="661"/>
    </location>
</feature>
<evidence type="ECO:0000256" key="11">
    <source>
        <dbReference type="ARBA" id="ARBA00023180"/>
    </source>
</evidence>
<evidence type="ECO:0000256" key="8">
    <source>
        <dbReference type="ARBA" id="ARBA00023136"/>
    </source>
</evidence>
<keyword evidence="16" id="KW-1185">Reference proteome</keyword>
<evidence type="ECO:0000256" key="12">
    <source>
        <dbReference type="ARBA" id="ARBA00023224"/>
    </source>
</evidence>
<dbReference type="Pfam" id="PF00002">
    <property type="entry name" value="7tm_2"/>
    <property type="match status" value="1"/>
</dbReference>
<dbReference type="InterPro" id="IPR051384">
    <property type="entry name" value="Mth_GPCR"/>
</dbReference>
<dbReference type="Pfam" id="PF06652">
    <property type="entry name" value="Methuselah_N"/>
    <property type="match status" value="1"/>
</dbReference>
<keyword evidence="5 14" id="KW-0732">Signal</keyword>
<keyword evidence="4 13" id="KW-0812">Transmembrane</keyword>
<feature type="transmembrane region" description="Helical" evidence="13">
    <location>
        <begin position="637"/>
        <end position="659"/>
    </location>
</feature>
<evidence type="ECO:0000256" key="9">
    <source>
        <dbReference type="ARBA" id="ARBA00023157"/>
    </source>
</evidence>
<feature type="signal peptide" evidence="14">
    <location>
        <begin position="1"/>
        <end position="21"/>
    </location>
</feature>
<dbReference type="InterPro" id="IPR023311">
    <property type="entry name" value="Methusela_ecto_dom_2"/>
</dbReference>
<keyword evidence="12" id="KW-0807">Transducer</keyword>
<dbReference type="AlphaFoldDB" id="A0A6P4ITA7"/>
<evidence type="ECO:0000256" key="3">
    <source>
        <dbReference type="ARBA" id="ARBA00022475"/>
    </source>
</evidence>
<proteinExistence type="inferred from homology"/>
<comment type="subcellular location">
    <subcellularLocation>
        <location evidence="1">Cell membrane</location>
        <topology evidence="1">Multi-pass membrane protein</topology>
    </subcellularLocation>
</comment>
<dbReference type="RefSeq" id="XP_017025698.1">
    <property type="nucleotide sequence ID" value="XM_017170209.1"/>
</dbReference>